<accession>A0A0L8I349</accession>
<sequence length="78" mass="10046">MFQLKNILRDFTIRLSEKKKKKKKKKKRKKKIVFFFFFKHIKHRTRYTFKEQDIIYAQKRRHFTYNFYTQNTTPFYIL</sequence>
<protein>
    <submittedName>
        <fullName evidence="1">Uncharacterized protein</fullName>
    </submittedName>
</protein>
<dbReference type="EMBL" id="KQ416657">
    <property type="protein sequence ID" value="KOF95928.1"/>
    <property type="molecule type" value="Genomic_DNA"/>
</dbReference>
<organism evidence="1">
    <name type="scientific">Octopus bimaculoides</name>
    <name type="common">California two-spotted octopus</name>
    <dbReference type="NCBI Taxonomy" id="37653"/>
    <lineage>
        <taxon>Eukaryota</taxon>
        <taxon>Metazoa</taxon>
        <taxon>Spiralia</taxon>
        <taxon>Lophotrochozoa</taxon>
        <taxon>Mollusca</taxon>
        <taxon>Cephalopoda</taxon>
        <taxon>Coleoidea</taxon>
        <taxon>Octopodiformes</taxon>
        <taxon>Octopoda</taxon>
        <taxon>Incirrata</taxon>
        <taxon>Octopodidae</taxon>
        <taxon>Octopus</taxon>
    </lineage>
</organism>
<gene>
    <name evidence="1" type="ORF">OCBIM_22036784mg</name>
</gene>
<proteinExistence type="predicted"/>
<evidence type="ECO:0000313" key="1">
    <source>
        <dbReference type="EMBL" id="KOF95928.1"/>
    </source>
</evidence>
<name>A0A0L8I349_OCTBM</name>
<dbReference type="AlphaFoldDB" id="A0A0L8I349"/>
<reference evidence="1" key="1">
    <citation type="submission" date="2015-07" db="EMBL/GenBank/DDBJ databases">
        <title>MeaNS - Measles Nucleotide Surveillance Program.</title>
        <authorList>
            <person name="Tran T."/>
            <person name="Druce J."/>
        </authorList>
    </citation>
    <scope>NUCLEOTIDE SEQUENCE</scope>
    <source>
        <strain evidence="1">UCB-OBI-ISO-001</strain>
        <tissue evidence="1">Gonad</tissue>
    </source>
</reference>